<keyword evidence="10 13" id="KW-0503">Monooxygenase</keyword>
<dbReference type="InterPro" id="IPR036396">
    <property type="entry name" value="Cyt_P450_sf"/>
</dbReference>
<dbReference type="SUPFAM" id="SSF48264">
    <property type="entry name" value="Cytochrome P450"/>
    <property type="match status" value="1"/>
</dbReference>
<accession>A0A6A5YBD0</accession>
<keyword evidence="9 12" id="KW-0408">Iron</keyword>
<dbReference type="PROSITE" id="PS00086">
    <property type="entry name" value="CYTOCHROME_P450"/>
    <property type="match status" value="1"/>
</dbReference>
<evidence type="ECO:0000256" key="4">
    <source>
        <dbReference type="ARBA" id="ARBA00022617"/>
    </source>
</evidence>
<evidence type="ECO:0000256" key="13">
    <source>
        <dbReference type="RuleBase" id="RU000461"/>
    </source>
</evidence>
<dbReference type="Proteomes" id="UP000799776">
    <property type="component" value="Unassembled WGS sequence"/>
</dbReference>
<dbReference type="CDD" id="cd11062">
    <property type="entry name" value="CYP58-like"/>
    <property type="match status" value="1"/>
</dbReference>
<keyword evidence="5" id="KW-0812">Transmembrane</keyword>
<keyword evidence="6 12" id="KW-0479">Metal-binding</keyword>
<proteinExistence type="inferred from homology"/>
<keyword evidence="4 12" id="KW-0349">Heme</keyword>
<dbReference type="FunFam" id="1.10.630.10:FF:000069">
    <property type="entry name" value="Cytochrome P450, putative (Eurofung)"/>
    <property type="match status" value="1"/>
</dbReference>
<evidence type="ECO:0000256" key="1">
    <source>
        <dbReference type="ARBA" id="ARBA00001971"/>
    </source>
</evidence>
<keyword evidence="8 13" id="KW-0560">Oxidoreductase</keyword>
<dbReference type="InterPro" id="IPR001128">
    <property type="entry name" value="Cyt_P450"/>
</dbReference>
<evidence type="ECO:0000256" key="3">
    <source>
        <dbReference type="ARBA" id="ARBA00010617"/>
    </source>
</evidence>
<dbReference type="GO" id="GO:0016020">
    <property type="term" value="C:membrane"/>
    <property type="evidence" value="ECO:0007669"/>
    <property type="project" value="UniProtKB-SubCell"/>
</dbReference>
<dbReference type="OrthoDB" id="3945418at2759"/>
<protein>
    <submittedName>
        <fullName evidence="14">Putative cytochrome P450</fullName>
    </submittedName>
</protein>
<dbReference type="InterPro" id="IPR050121">
    <property type="entry name" value="Cytochrome_P450_monoxygenase"/>
</dbReference>
<dbReference type="GO" id="GO:0016705">
    <property type="term" value="F:oxidoreductase activity, acting on paired donors, with incorporation or reduction of molecular oxygen"/>
    <property type="evidence" value="ECO:0007669"/>
    <property type="project" value="InterPro"/>
</dbReference>
<dbReference type="GO" id="GO:0005506">
    <property type="term" value="F:iron ion binding"/>
    <property type="evidence" value="ECO:0007669"/>
    <property type="project" value="InterPro"/>
</dbReference>
<comment type="cofactor">
    <cofactor evidence="1 12">
        <name>heme</name>
        <dbReference type="ChEBI" id="CHEBI:30413"/>
    </cofactor>
</comment>
<gene>
    <name evidence="14" type="ORF">K490DRAFT_72784</name>
</gene>
<keyword evidence="7" id="KW-1133">Transmembrane helix</keyword>
<dbReference type="InterPro" id="IPR017972">
    <property type="entry name" value="Cyt_P450_CS"/>
</dbReference>
<dbReference type="GO" id="GO:0004497">
    <property type="term" value="F:monooxygenase activity"/>
    <property type="evidence" value="ECO:0007669"/>
    <property type="project" value="UniProtKB-KW"/>
</dbReference>
<feature type="binding site" description="axial binding residue" evidence="12">
    <location>
        <position position="446"/>
    </location>
    <ligand>
        <name>heme</name>
        <dbReference type="ChEBI" id="CHEBI:30413"/>
    </ligand>
    <ligandPart>
        <name>Fe</name>
        <dbReference type="ChEBI" id="CHEBI:18248"/>
    </ligandPart>
</feature>
<evidence type="ECO:0000256" key="11">
    <source>
        <dbReference type="ARBA" id="ARBA00023136"/>
    </source>
</evidence>
<evidence type="ECO:0000256" key="7">
    <source>
        <dbReference type="ARBA" id="ARBA00022989"/>
    </source>
</evidence>
<evidence type="ECO:0000256" key="5">
    <source>
        <dbReference type="ARBA" id="ARBA00022692"/>
    </source>
</evidence>
<evidence type="ECO:0000256" key="9">
    <source>
        <dbReference type="ARBA" id="ARBA00023004"/>
    </source>
</evidence>
<keyword evidence="15" id="KW-1185">Reference proteome</keyword>
<organism evidence="14 15">
    <name type="scientific">Saccharata proteae CBS 121410</name>
    <dbReference type="NCBI Taxonomy" id="1314787"/>
    <lineage>
        <taxon>Eukaryota</taxon>
        <taxon>Fungi</taxon>
        <taxon>Dikarya</taxon>
        <taxon>Ascomycota</taxon>
        <taxon>Pezizomycotina</taxon>
        <taxon>Dothideomycetes</taxon>
        <taxon>Dothideomycetes incertae sedis</taxon>
        <taxon>Botryosphaeriales</taxon>
        <taxon>Saccharataceae</taxon>
        <taxon>Saccharata</taxon>
    </lineage>
</organism>
<dbReference type="EMBL" id="ML978715">
    <property type="protein sequence ID" value="KAF2089175.1"/>
    <property type="molecule type" value="Genomic_DNA"/>
</dbReference>
<dbReference type="InterPro" id="IPR002403">
    <property type="entry name" value="Cyt_P450_E_grp-IV"/>
</dbReference>
<dbReference type="Gene3D" id="1.10.630.10">
    <property type="entry name" value="Cytochrome P450"/>
    <property type="match status" value="1"/>
</dbReference>
<comment type="subcellular location">
    <subcellularLocation>
        <location evidence="2">Membrane</location>
        <topology evidence="2">Single-pass membrane protein</topology>
    </subcellularLocation>
</comment>
<evidence type="ECO:0000256" key="2">
    <source>
        <dbReference type="ARBA" id="ARBA00004167"/>
    </source>
</evidence>
<dbReference type="GO" id="GO:0020037">
    <property type="term" value="F:heme binding"/>
    <property type="evidence" value="ECO:0007669"/>
    <property type="project" value="InterPro"/>
</dbReference>
<dbReference type="AlphaFoldDB" id="A0A6A5YBD0"/>
<evidence type="ECO:0000256" key="6">
    <source>
        <dbReference type="ARBA" id="ARBA00022723"/>
    </source>
</evidence>
<dbReference type="PANTHER" id="PTHR24305">
    <property type="entry name" value="CYTOCHROME P450"/>
    <property type="match status" value="1"/>
</dbReference>
<comment type="similarity">
    <text evidence="3 13">Belongs to the cytochrome P450 family.</text>
</comment>
<evidence type="ECO:0000313" key="15">
    <source>
        <dbReference type="Proteomes" id="UP000799776"/>
    </source>
</evidence>
<reference evidence="14" key="1">
    <citation type="journal article" date="2020" name="Stud. Mycol.">
        <title>101 Dothideomycetes genomes: a test case for predicting lifestyles and emergence of pathogens.</title>
        <authorList>
            <person name="Haridas S."/>
            <person name="Albert R."/>
            <person name="Binder M."/>
            <person name="Bloem J."/>
            <person name="Labutti K."/>
            <person name="Salamov A."/>
            <person name="Andreopoulos B."/>
            <person name="Baker S."/>
            <person name="Barry K."/>
            <person name="Bills G."/>
            <person name="Bluhm B."/>
            <person name="Cannon C."/>
            <person name="Castanera R."/>
            <person name="Culley D."/>
            <person name="Daum C."/>
            <person name="Ezra D."/>
            <person name="Gonzalez J."/>
            <person name="Henrissat B."/>
            <person name="Kuo A."/>
            <person name="Liang C."/>
            <person name="Lipzen A."/>
            <person name="Lutzoni F."/>
            <person name="Magnuson J."/>
            <person name="Mondo S."/>
            <person name="Nolan M."/>
            <person name="Ohm R."/>
            <person name="Pangilinan J."/>
            <person name="Park H.-J."/>
            <person name="Ramirez L."/>
            <person name="Alfaro M."/>
            <person name="Sun H."/>
            <person name="Tritt A."/>
            <person name="Yoshinaga Y."/>
            <person name="Zwiers L.-H."/>
            <person name="Turgeon B."/>
            <person name="Goodwin S."/>
            <person name="Spatafora J."/>
            <person name="Crous P."/>
            <person name="Grigoriev I."/>
        </authorList>
    </citation>
    <scope>NUCLEOTIDE SEQUENCE</scope>
    <source>
        <strain evidence="14">CBS 121410</strain>
    </source>
</reference>
<evidence type="ECO:0000256" key="12">
    <source>
        <dbReference type="PIRSR" id="PIRSR602403-1"/>
    </source>
</evidence>
<name>A0A6A5YBD0_9PEZI</name>
<evidence type="ECO:0000256" key="8">
    <source>
        <dbReference type="ARBA" id="ARBA00023002"/>
    </source>
</evidence>
<sequence length="511" mass="57632">MITMPLLVLAAVAVPAYVVCLLVYRLCLSPLAHLPGPRLAAATHWVEFYYDVVRRGQYVFKIREWHQKYGPIIRINPSEVHIHDARFLTTTVFTTSTAKRRAKGPISTRVFGSPAAAIATSDHETHRLRRGAISRSFSKDSVRRVEPIIRAALARMFARMETHERSGQPLTISLLYSAFTADVITEYAFARSTNYLELPDLNKKFFDMMVSVHEMGALARQYGWFLPLLNALPNCIVTALEPGMREFFVFQDEMRNRIREVKAANKTGFYEKLAHETVFHEILDSSLPAKEKTVERLWQEAQIVSIAGTETTAWTLSVITYHLLSAPDVLEKLRAELSTVPETASWTDVEKLPYLTATIQEGLRLSHGVTSRLQRACPDEVVSYNDGGAVYNIPAGTPVSTSAPLYHLDPATFPDPYRFRPERWLEEGGRRLDRYLWSFGKGSRQCLGMNLAYAELCLCLTGVFRRYGGQGDKGRVMELAGTTIEDVELKYDLFVPFPKTDSEGVRVVLTG</sequence>
<keyword evidence="11" id="KW-0472">Membrane</keyword>
<dbReference type="Pfam" id="PF00067">
    <property type="entry name" value="p450"/>
    <property type="match status" value="1"/>
</dbReference>
<evidence type="ECO:0000256" key="10">
    <source>
        <dbReference type="ARBA" id="ARBA00023033"/>
    </source>
</evidence>
<dbReference type="PANTHER" id="PTHR24305:SF157">
    <property type="entry name" value="N-ACETYLTRYPTOPHAN 6-HYDROXYLASE IVOC-RELATED"/>
    <property type="match status" value="1"/>
</dbReference>
<evidence type="ECO:0000313" key="14">
    <source>
        <dbReference type="EMBL" id="KAF2089175.1"/>
    </source>
</evidence>
<dbReference type="PRINTS" id="PR00385">
    <property type="entry name" value="P450"/>
</dbReference>
<dbReference type="PRINTS" id="PR00465">
    <property type="entry name" value="EP450IV"/>
</dbReference>